<dbReference type="AlphaFoldDB" id="A0A822Z9J1"/>
<dbReference type="PANTHER" id="PTHR12265:SF0">
    <property type="entry name" value="EXPRESSED PROTEIN"/>
    <property type="match status" value="1"/>
</dbReference>
<evidence type="ECO:0000313" key="2">
    <source>
        <dbReference type="Proteomes" id="UP000607653"/>
    </source>
</evidence>
<protein>
    <submittedName>
        <fullName evidence="1">Uncharacterized protein</fullName>
    </submittedName>
</protein>
<dbReference type="EMBL" id="DUZY01000005">
    <property type="protein sequence ID" value="DAD41233.1"/>
    <property type="molecule type" value="Genomic_DNA"/>
</dbReference>
<sequence>MWGDGGRFYWGRKEDGKVEGIVVLFAWMSSQEKHVNSYVKLYASLGWNSLVCHSDFLNL</sequence>
<gene>
    <name evidence="1" type="ORF">HUJ06_015556</name>
</gene>
<dbReference type="PANTHER" id="PTHR12265">
    <property type="entry name" value="TRANSMEMBRANE PROTEIN 53"/>
    <property type="match status" value="1"/>
</dbReference>
<reference evidence="1 2" key="1">
    <citation type="journal article" date="2020" name="Mol. Biol. Evol.">
        <title>Distinct Expression and Methylation Patterns for Genes with Different Fates following a Single Whole-Genome Duplication in Flowering Plants.</title>
        <authorList>
            <person name="Shi T."/>
            <person name="Rahmani R.S."/>
            <person name="Gugger P.F."/>
            <person name="Wang M."/>
            <person name="Li H."/>
            <person name="Zhang Y."/>
            <person name="Li Z."/>
            <person name="Wang Q."/>
            <person name="Van de Peer Y."/>
            <person name="Marchal K."/>
            <person name="Chen J."/>
        </authorList>
    </citation>
    <scope>NUCLEOTIDE SEQUENCE [LARGE SCALE GENOMIC DNA]</scope>
    <source>
        <tissue evidence="1">Leaf</tissue>
    </source>
</reference>
<evidence type="ECO:0000313" key="1">
    <source>
        <dbReference type="EMBL" id="DAD41233.1"/>
    </source>
</evidence>
<dbReference type="InterPro" id="IPR008547">
    <property type="entry name" value="DUF829_TMEM53"/>
</dbReference>
<keyword evidence="2" id="KW-1185">Reference proteome</keyword>
<organism evidence="1 2">
    <name type="scientific">Nelumbo nucifera</name>
    <name type="common">Sacred lotus</name>
    <dbReference type="NCBI Taxonomy" id="4432"/>
    <lineage>
        <taxon>Eukaryota</taxon>
        <taxon>Viridiplantae</taxon>
        <taxon>Streptophyta</taxon>
        <taxon>Embryophyta</taxon>
        <taxon>Tracheophyta</taxon>
        <taxon>Spermatophyta</taxon>
        <taxon>Magnoliopsida</taxon>
        <taxon>Proteales</taxon>
        <taxon>Nelumbonaceae</taxon>
        <taxon>Nelumbo</taxon>
    </lineage>
</organism>
<dbReference type="Pfam" id="PF05705">
    <property type="entry name" value="DUF829"/>
    <property type="match status" value="1"/>
</dbReference>
<comment type="caution">
    <text evidence="1">The sequence shown here is derived from an EMBL/GenBank/DDBJ whole genome shotgun (WGS) entry which is preliminary data.</text>
</comment>
<proteinExistence type="predicted"/>
<name>A0A822Z9J1_NELNU</name>
<dbReference type="Proteomes" id="UP000607653">
    <property type="component" value="Unassembled WGS sequence"/>
</dbReference>
<accession>A0A822Z9J1</accession>